<organism evidence="2 3">
    <name type="scientific">Alkalibacterium kapii</name>
    <dbReference type="NCBI Taxonomy" id="426704"/>
    <lineage>
        <taxon>Bacteria</taxon>
        <taxon>Bacillati</taxon>
        <taxon>Bacillota</taxon>
        <taxon>Bacilli</taxon>
        <taxon>Lactobacillales</taxon>
        <taxon>Carnobacteriaceae</taxon>
        <taxon>Alkalibacterium</taxon>
    </lineage>
</organism>
<dbReference type="InterPro" id="IPR029052">
    <property type="entry name" value="Metallo-depent_PP-like"/>
</dbReference>
<proteinExistence type="predicted"/>
<name>A0A511AXR6_9LACT</name>
<evidence type="ECO:0000313" key="2">
    <source>
        <dbReference type="EMBL" id="GEK92113.1"/>
    </source>
</evidence>
<dbReference type="AlphaFoldDB" id="A0A511AXR6"/>
<comment type="caution">
    <text evidence="2">The sequence shown here is derived from an EMBL/GenBank/DDBJ whole genome shotgun (WGS) entry which is preliminary data.</text>
</comment>
<dbReference type="InterPro" id="IPR004843">
    <property type="entry name" value="Calcineurin-like_PHP"/>
</dbReference>
<dbReference type="RefSeq" id="WP_146924915.1">
    <property type="nucleotide sequence ID" value="NZ_BJUY01000032.1"/>
</dbReference>
<dbReference type="Pfam" id="PF00149">
    <property type="entry name" value="Metallophos"/>
    <property type="match status" value="1"/>
</dbReference>
<dbReference type="PANTHER" id="PTHR31302">
    <property type="entry name" value="TRANSMEMBRANE PROTEIN WITH METALLOPHOSPHOESTERASE DOMAIN-RELATED"/>
    <property type="match status" value="1"/>
</dbReference>
<dbReference type="CDD" id="cd07385">
    <property type="entry name" value="MPP_YkuE_C"/>
    <property type="match status" value="1"/>
</dbReference>
<protein>
    <submittedName>
        <fullName evidence="2">Phosphoesterase</fullName>
    </submittedName>
</protein>
<evidence type="ECO:0000313" key="3">
    <source>
        <dbReference type="Proteomes" id="UP000321662"/>
    </source>
</evidence>
<dbReference type="Proteomes" id="UP000321662">
    <property type="component" value="Unassembled WGS sequence"/>
</dbReference>
<dbReference type="SUPFAM" id="SSF56300">
    <property type="entry name" value="Metallo-dependent phosphatases"/>
    <property type="match status" value="1"/>
</dbReference>
<evidence type="ECO:0000259" key="1">
    <source>
        <dbReference type="Pfam" id="PF00149"/>
    </source>
</evidence>
<dbReference type="EMBL" id="BJUY01000032">
    <property type="protein sequence ID" value="GEK92113.1"/>
    <property type="molecule type" value="Genomic_DNA"/>
</dbReference>
<feature type="domain" description="Calcineurin-like phosphoesterase" evidence="1">
    <location>
        <begin position="43"/>
        <end position="216"/>
    </location>
</feature>
<dbReference type="OrthoDB" id="9780884at2"/>
<keyword evidence="3" id="KW-1185">Reference proteome</keyword>
<reference evidence="2 3" key="1">
    <citation type="submission" date="2019-07" db="EMBL/GenBank/DDBJ databases">
        <title>Whole genome shotgun sequence of Alkalibacterium kapii NBRC 103247.</title>
        <authorList>
            <person name="Hosoyama A."/>
            <person name="Uohara A."/>
            <person name="Ohji S."/>
            <person name="Ichikawa N."/>
        </authorList>
    </citation>
    <scope>NUCLEOTIDE SEQUENCE [LARGE SCALE GENOMIC DNA]</scope>
    <source>
        <strain evidence="2 3">NBRC 103247</strain>
    </source>
</reference>
<sequence length="280" mass="31242">MAWILLALSLAVLGYIYIQNYMIDVSRYTITIPKLSENMKGKKIVHLTDLHFKAHTNKSYVETILDTTEKQEPDYIVITGDLVQAGLDGFSDTPLRHFAEECARISPTYAVTGNHDIASGSFSEYRSILTKAGVRLLIDEAVALPEGSDEGVTLMGLTERQDQTDLPQPILGPIVLTETLVSRPKILLAHRPEYFVHYMLDKTKTPDLILSGHTHAGQFRLPFLGGVFAPGQGLFPKYDYGLFNHDEDPTKRMIVSRGLGNSSFPIRINNRPEIVTITLN</sequence>
<dbReference type="PANTHER" id="PTHR31302:SF0">
    <property type="entry name" value="TRANSMEMBRANE PROTEIN WITH METALLOPHOSPHOESTERASE DOMAIN"/>
    <property type="match status" value="1"/>
</dbReference>
<dbReference type="InterPro" id="IPR051158">
    <property type="entry name" value="Metallophosphoesterase_sf"/>
</dbReference>
<gene>
    <name evidence="2" type="ORF">AKA01nite_17350</name>
</gene>
<dbReference type="Gene3D" id="3.60.21.10">
    <property type="match status" value="1"/>
</dbReference>
<dbReference type="GO" id="GO:0016787">
    <property type="term" value="F:hydrolase activity"/>
    <property type="evidence" value="ECO:0007669"/>
    <property type="project" value="InterPro"/>
</dbReference>
<accession>A0A511AXR6</accession>